<dbReference type="EMBL" id="BLLF01000108">
    <property type="protein sequence ID" value="GFH07670.1"/>
    <property type="molecule type" value="Genomic_DNA"/>
</dbReference>
<keyword evidence="3" id="KW-1185">Reference proteome</keyword>
<feature type="region of interest" description="Disordered" evidence="1">
    <location>
        <begin position="166"/>
        <end position="215"/>
    </location>
</feature>
<evidence type="ECO:0000256" key="1">
    <source>
        <dbReference type="SAM" id="MobiDB-lite"/>
    </source>
</evidence>
<name>A0A699YBW4_HAELA</name>
<comment type="caution">
    <text evidence="2">The sequence shown here is derived from an EMBL/GenBank/DDBJ whole genome shotgun (WGS) entry which is preliminary data.</text>
</comment>
<evidence type="ECO:0000313" key="2">
    <source>
        <dbReference type="EMBL" id="GFH07670.1"/>
    </source>
</evidence>
<evidence type="ECO:0000313" key="3">
    <source>
        <dbReference type="Proteomes" id="UP000485058"/>
    </source>
</evidence>
<gene>
    <name evidence="2" type="ORF">HaLaN_02502</name>
</gene>
<reference evidence="2 3" key="1">
    <citation type="submission" date="2020-02" db="EMBL/GenBank/DDBJ databases">
        <title>Draft genome sequence of Haematococcus lacustris strain NIES-144.</title>
        <authorList>
            <person name="Morimoto D."/>
            <person name="Nakagawa S."/>
            <person name="Yoshida T."/>
            <person name="Sawayama S."/>
        </authorList>
    </citation>
    <scope>NUCLEOTIDE SEQUENCE [LARGE SCALE GENOMIC DNA]</scope>
    <source>
        <strain evidence="2 3">NIES-144</strain>
    </source>
</reference>
<sequence length="268" mass="27870">MLARGLAGSFCGTAAANEAAAVCILPRQGYMLAHMRALHSGTVVLQRSWAIRAGMQPPAAELALPSMQEAAPHGAPPDLQGMWLAFLRILHHQGHFPQTGLDREAAIQEQREVKAGLLAFARSRPDLLMALDTSDVVAVAEVPLTSASSQSERKVTNADRRLKASFAPASPAPSQDPSVTSHRPPALQDATAAELSAPHGGQARVQGSEGGGVQHASTQDLVRVVWSWVAFPPHVIEGHSLAPDPAGPGATPGRAAAASPAPGHPHHG</sequence>
<feature type="compositionally biased region" description="Low complexity" evidence="1">
    <location>
        <begin position="166"/>
        <end position="178"/>
    </location>
</feature>
<dbReference type="Proteomes" id="UP000485058">
    <property type="component" value="Unassembled WGS sequence"/>
</dbReference>
<organism evidence="2 3">
    <name type="scientific">Haematococcus lacustris</name>
    <name type="common">Green alga</name>
    <name type="synonym">Haematococcus pluvialis</name>
    <dbReference type="NCBI Taxonomy" id="44745"/>
    <lineage>
        <taxon>Eukaryota</taxon>
        <taxon>Viridiplantae</taxon>
        <taxon>Chlorophyta</taxon>
        <taxon>core chlorophytes</taxon>
        <taxon>Chlorophyceae</taxon>
        <taxon>CS clade</taxon>
        <taxon>Chlamydomonadales</taxon>
        <taxon>Haematococcaceae</taxon>
        <taxon>Haematococcus</taxon>
    </lineage>
</organism>
<accession>A0A699YBW4</accession>
<feature type="compositionally biased region" description="Low complexity" evidence="1">
    <location>
        <begin position="242"/>
        <end position="261"/>
    </location>
</feature>
<dbReference type="AlphaFoldDB" id="A0A699YBW4"/>
<proteinExistence type="predicted"/>
<feature type="region of interest" description="Disordered" evidence="1">
    <location>
        <begin position="240"/>
        <end position="268"/>
    </location>
</feature>
<protein>
    <submittedName>
        <fullName evidence="2">RanBP2-type domain-containing protein</fullName>
    </submittedName>
</protein>